<dbReference type="CTD" id="53342"/>
<dbReference type="GO" id="GO:0005615">
    <property type="term" value="C:extracellular space"/>
    <property type="evidence" value="ECO:0007669"/>
    <property type="project" value="UniProtKB-KW"/>
</dbReference>
<dbReference type="AlphaFoldDB" id="A0A6P7KIJ2"/>
<keyword evidence="3" id="KW-0202">Cytokine</keyword>
<evidence type="ECO:0000256" key="4">
    <source>
        <dbReference type="ARBA" id="ARBA00022525"/>
    </source>
</evidence>
<name>A0A6P7KIJ2_9TELE</name>
<dbReference type="GeneID" id="114453740"/>
<dbReference type="Proteomes" id="UP000515145">
    <property type="component" value="Chromosome 21"/>
</dbReference>
<dbReference type="FunCoup" id="A0A6P7KIJ2">
    <property type="interactions" value="649"/>
</dbReference>
<dbReference type="Pfam" id="PF06083">
    <property type="entry name" value="IL17"/>
    <property type="match status" value="1"/>
</dbReference>
<dbReference type="Gene3D" id="2.10.90.10">
    <property type="entry name" value="Cystine-knot cytokines"/>
    <property type="match status" value="1"/>
</dbReference>
<evidence type="ECO:0000256" key="3">
    <source>
        <dbReference type="ARBA" id="ARBA00022514"/>
    </source>
</evidence>
<gene>
    <name evidence="9" type="primary">il17d</name>
</gene>
<dbReference type="FunFam" id="2.10.90.10:FF:000044">
    <property type="entry name" value="Interleukin 17D"/>
    <property type="match status" value="1"/>
</dbReference>
<accession>A0A6P7KIJ2</accession>
<dbReference type="InterPro" id="IPR020440">
    <property type="entry name" value="IL-17_chr"/>
</dbReference>
<keyword evidence="7" id="KW-0472">Membrane</keyword>
<evidence type="ECO:0000256" key="6">
    <source>
        <dbReference type="SAM" id="MobiDB-lite"/>
    </source>
</evidence>
<keyword evidence="5" id="KW-0732">Signal</keyword>
<protein>
    <submittedName>
        <fullName evidence="9">Interleukin-17D</fullName>
    </submittedName>
</protein>
<dbReference type="SUPFAM" id="SSF57501">
    <property type="entry name" value="Cystine-knot cytokines"/>
    <property type="match status" value="1"/>
</dbReference>
<organism evidence="8 9">
    <name type="scientific">Parambassis ranga</name>
    <name type="common">Indian glassy fish</name>
    <dbReference type="NCBI Taxonomy" id="210632"/>
    <lineage>
        <taxon>Eukaryota</taxon>
        <taxon>Metazoa</taxon>
        <taxon>Chordata</taxon>
        <taxon>Craniata</taxon>
        <taxon>Vertebrata</taxon>
        <taxon>Euteleostomi</taxon>
        <taxon>Actinopterygii</taxon>
        <taxon>Neopterygii</taxon>
        <taxon>Teleostei</taxon>
        <taxon>Neoteleostei</taxon>
        <taxon>Acanthomorphata</taxon>
        <taxon>Ovalentaria</taxon>
        <taxon>Ambassidae</taxon>
        <taxon>Parambassis</taxon>
    </lineage>
</organism>
<feature type="transmembrane region" description="Helical" evidence="7">
    <location>
        <begin position="47"/>
        <end position="68"/>
    </location>
</feature>
<reference evidence="9" key="1">
    <citation type="submission" date="2025-08" db="UniProtKB">
        <authorList>
            <consortium name="RefSeq"/>
        </authorList>
    </citation>
    <scope>IDENTIFICATION</scope>
</reference>
<dbReference type="RefSeq" id="XP_028289433.1">
    <property type="nucleotide sequence ID" value="XM_028433632.1"/>
</dbReference>
<dbReference type="PRINTS" id="PR01932">
    <property type="entry name" value="INTRLEUKIN17"/>
</dbReference>
<keyword evidence="7" id="KW-0812">Transmembrane</keyword>
<dbReference type="OrthoDB" id="9858224at2759"/>
<feature type="region of interest" description="Disordered" evidence="6">
    <location>
        <begin position="228"/>
        <end position="254"/>
    </location>
</feature>
<keyword evidence="8" id="KW-1185">Reference proteome</keyword>
<dbReference type="GO" id="GO:0006954">
    <property type="term" value="P:inflammatory response"/>
    <property type="evidence" value="ECO:0007669"/>
    <property type="project" value="InterPro"/>
</dbReference>
<evidence type="ECO:0000313" key="9">
    <source>
        <dbReference type="RefSeq" id="XP_028289433.1"/>
    </source>
</evidence>
<comment type="subcellular location">
    <subcellularLocation>
        <location evidence="1">Secreted</location>
    </subcellularLocation>
</comment>
<proteinExistence type="inferred from homology"/>
<comment type="similarity">
    <text evidence="2">Belongs to the IL-17 family.</text>
</comment>
<dbReference type="InParanoid" id="A0A6P7KIJ2"/>
<keyword evidence="4" id="KW-0964">Secreted</keyword>
<sequence length="254" mass="28545">MAFPKTHWIIKVDRNPLLAVNAVISRRRDNSEIFQCTKKNEAMQPRLHLLLLLLLQVALLPLPGWAAGASRVRKKATRTRSCLDLPEEILEQMFGRLSVGVMSAFHHALQLEPRDKLNLTCPSSARSPTDSKTRLPVNLLSISPWAYRISYDPTRYPRHIPEAYCLCKGCLIGPYGEESDQYRSTPVYAPSVILRRTGSCVGGRHSYTEIYVSVAVGCTCVPLLEKERDGQKSNQSLDREEPKARQLFSAGKKA</sequence>
<evidence type="ECO:0000313" key="8">
    <source>
        <dbReference type="Proteomes" id="UP000515145"/>
    </source>
</evidence>
<evidence type="ECO:0000256" key="1">
    <source>
        <dbReference type="ARBA" id="ARBA00004613"/>
    </source>
</evidence>
<evidence type="ECO:0000256" key="7">
    <source>
        <dbReference type="SAM" id="Phobius"/>
    </source>
</evidence>
<feature type="compositionally biased region" description="Basic and acidic residues" evidence="6">
    <location>
        <begin position="228"/>
        <end position="244"/>
    </location>
</feature>
<keyword evidence="7" id="KW-1133">Transmembrane helix</keyword>
<dbReference type="InterPro" id="IPR029034">
    <property type="entry name" value="Cystine-knot_cytokine"/>
</dbReference>
<evidence type="ECO:0000256" key="2">
    <source>
        <dbReference type="ARBA" id="ARBA00007236"/>
    </source>
</evidence>
<dbReference type="GO" id="GO:0005125">
    <property type="term" value="F:cytokine activity"/>
    <property type="evidence" value="ECO:0007669"/>
    <property type="project" value="UniProtKB-KW"/>
</dbReference>
<evidence type="ECO:0000256" key="5">
    <source>
        <dbReference type="ARBA" id="ARBA00022729"/>
    </source>
</evidence>
<dbReference type="InterPro" id="IPR010345">
    <property type="entry name" value="IL-17_fam"/>
</dbReference>